<keyword evidence="4" id="KW-1185">Reference proteome</keyword>
<dbReference type="PANTHER" id="PTHR43615:SF1">
    <property type="entry name" value="PPDK_N DOMAIN-CONTAINING PROTEIN"/>
    <property type="match status" value="1"/>
</dbReference>
<dbReference type="InterPro" id="IPR036637">
    <property type="entry name" value="Phosphohistidine_dom_sf"/>
</dbReference>
<feature type="domain" description="PEP-utilising enzyme mobile" evidence="1">
    <location>
        <begin position="697"/>
        <end position="750"/>
    </location>
</feature>
<dbReference type="Proteomes" id="UP001195903">
    <property type="component" value="Unassembled WGS sequence"/>
</dbReference>
<reference evidence="3 4" key="1">
    <citation type="submission" date="2021-05" db="EMBL/GenBank/DDBJ databases">
        <title>Shewanella sp. JM162201.</title>
        <authorList>
            <person name="Xu S."/>
            <person name="Li A."/>
        </authorList>
    </citation>
    <scope>NUCLEOTIDE SEQUENCE [LARGE SCALE GENOMIC DNA]</scope>
    <source>
        <strain evidence="3 4">JM162201</strain>
    </source>
</reference>
<dbReference type="Gene3D" id="3.30.470.20">
    <property type="entry name" value="ATP-grasp fold, B domain"/>
    <property type="match status" value="1"/>
</dbReference>
<dbReference type="Gene3D" id="3.30.1490.20">
    <property type="entry name" value="ATP-grasp fold, A domain"/>
    <property type="match status" value="1"/>
</dbReference>
<comment type="caution">
    <text evidence="3">The sequence shown here is derived from an EMBL/GenBank/DDBJ whole genome shotgun (WGS) entry which is preliminary data.</text>
</comment>
<gene>
    <name evidence="3" type="ORF">KJI95_10390</name>
</gene>
<evidence type="ECO:0000313" key="4">
    <source>
        <dbReference type="Proteomes" id="UP001195903"/>
    </source>
</evidence>
<dbReference type="InterPro" id="IPR002192">
    <property type="entry name" value="PPDK_AMP/ATP-bd"/>
</dbReference>
<sequence>MIERQLNPEPMTFSCKGDTLRRLMGRISSAGIMPVHLVSYQDFKKKDEWKTLLSALPLPLIVRSSHSSEDAAEVSLAGKFDSVLNVKCELSLFQALETVFRSYGGQLGDNELALVQPQLTDVTHNGVLFTRDPDTGADYYVIADDVSGATDNVTGGQEGLVTTHFLVKGAQSSNPLIVSLIALADELCELFDNDALDIEYAVDNSGALWLLQVRPMTIKTRGQLDLNPTLELVRDKLQLGMAPHPYLFGSSTIYGVMPDWNPAEIIGLYPKPLALSLYKELITNSTWAYQRDNYGYRNLRSFPLMQDFFGLPYIDVRLSFNSFLPRDISPALGHKLVDYYLACLRDNPTQHDRVEFDIVLSCYTPAIDEKLTELLNAGFSEWECSEVSSLLRRLTNHIIDPRTGLWIQDLHRIERLKERHAIVTREIKDPLQRVYWLLEDCKRYGTLPFAGLARAAFIAVQLLQSLQKTGCFTSEDYQAFLGSLNTVSSSLSQDLQQLDKESFLKEYGHLRPGTYDICSPRYDAEPERYFRFGEKAQMTDAEPAFKLNEVQTHKLNQLLRQHGLNHSAESLLHFIKAAIEGREYAKFVFSRNLSDALESLAQWGASLGLEREDMAYLDVAKVYQLVTGCGDHQTLVSQNILEGKRQFARSRLIRLPPLITRPEQVFEFSLGDTEPNFITAKVTVAPVVVYPTEQSIEGKIVLISSADPGFDWIFSHKVAGFITAFGGCNSHMAIRAAELGIPAVIGAGEQKYAQWCRAGVLELNCANKLVRVLS</sequence>
<evidence type="ECO:0000313" key="3">
    <source>
        <dbReference type="EMBL" id="MBT1444931.1"/>
    </source>
</evidence>
<accession>A0ABS5V5N6</accession>
<dbReference type="PANTHER" id="PTHR43615">
    <property type="entry name" value="PHOSPHOENOLPYRUVATE SYNTHASE-RELATED"/>
    <property type="match status" value="1"/>
</dbReference>
<dbReference type="Gene3D" id="3.50.30.10">
    <property type="entry name" value="Phosphohistidine domain"/>
    <property type="match status" value="1"/>
</dbReference>
<dbReference type="InterPro" id="IPR051549">
    <property type="entry name" value="PEP_Utilizing_Enz"/>
</dbReference>
<proteinExistence type="predicted"/>
<dbReference type="NCBIfam" id="NF004508">
    <property type="entry name" value="PRK05849.1"/>
    <property type="match status" value="1"/>
</dbReference>
<evidence type="ECO:0000259" key="2">
    <source>
        <dbReference type="Pfam" id="PF01326"/>
    </source>
</evidence>
<dbReference type="SUPFAM" id="SSF56059">
    <property type="entry name" value="Glutathione synthetase ATP-binding domain-like"/>
    <property type="match status" value="1"/>
</dbReference>
<evidence type="ECO:0000259" key="1">
    <source>
        <dbReference type="Pfam" id="PF00391"/>
    </source>
</evidence>
<dbReference type="SUPFAM" id="SSF52009">
    <property type="entry name" value="Phosphohistidine domain"/>
    <property type="match status" value="1"/>
</dbReference>
<dbReference type="InterPro" id="IPR013815">
    <property type="entry name" value="ATP_grasp_subdomain_1"/>
</dbReference>
<dbReference type="InterPro" id="IPR008279">
    <property type="entry name" value="PEP-util_enz_mobile_dom"/>
</dbReference>
<dbReference type="RefSeq" id="WP_214507124.1">
    <property type="nucleotide sequence ID" value="NZ_JAHEPS010000003.1"/>
</dbReference>
<dbReference type="EMBL" id="JAHEPS010000003">
    <property type="protein sequence ID" value="MBT1444931.1"/>
    <property type="molecule type" value="Genomic_DNA"/>
</dbReference>
<protein>
    <recommendedName>
        <fullName evidence="5">Phosphoenolpyruvate synthase</fullName>
    </recommendedName>
</protein>
<feature type="domain" description="Pyruvate phosphate dikinase AMP/ATP-binding" evidence="2">
    <location>
        <begin position="54"/>
        <end position="155"/>
    </location>
</feature>
<name>A0ABS5V5N6_9GAMM</name>
<dbReference type="Pfam" id="PF00391">
    <property type="entry name" value="PEP-utilizers"/>
    <property type="match status" value="1"/>
</dbReference>
<dbReference type="Pfam" id="PF01326">
    <property type="entry name" value="PPDK_N"/>
    <property type="match status" value="1"/>
</dbReference>
<organism evidence="3 4">
    <name type="scientific">Shewanella jiangmenensis</name>
    <dbReference type="NCBI Taxonomy" id="2837387"/>
    <lineage>
        <taxon>Bacteria</taxon>
        <taxon>Pseudomonadati</taxon>
        <taxon>Pseudomonadota</taxon>
        <taxon>Gammaproteobacteria</taxon>
        <taxon>Alteromonadales</taxon>
        <taxon>Shewanellaceae</taxon>
        <taxon>Shewanella</taxon>
    </lineage>
</organism>
<evidence type="ECO:0008006" key="5">
    <source>
        <dbReference type="Google" id="ProtNLM"/>
    </source>
</evidence>